<dbReference type="Gene3D" id="3.40.1550.10">
    <property type="entry name" value="CheC-like"/>
    <property type="match status" value="1"/>
</dbReference>
<dbReference type="EMBL" id="VMBG01000002">
    <property type="protein sequence ID" value="TSJ76596.1"/>
    <property type="molecule type" value="Genomic_DNA"/>
</dbReference>
<evidence type="ECO:0000256" key="1">
    <source>
        <dbReference type="ARBA" id="ARBA00022500"/>
    </source>
</evidence>
<reference evidence="3 4" key="1">
    <citation type="submission" date="2019-07" db="EMBL/GenBank/DDBJ databases">
        <title>Description of 53C-WASEF.</title>
        <authorList>
            <person name="Pitt A."/>
            <person name="Hahn M.W."/>
        </authorList>
    </citation>
    <scope>NUCLEOTIDE SEQUENCE [LARGE SCALE GENOMIC DNA]</scope>
    <source>
        <strain evidence="3 4">53C-WASEF</strain>
    </source>
</reference>
<proteinExistence type="predicted"/>
<keyword evidence="1" id="KW-0145">Chemotaxis</keyword>
<keyword evidence="4" id="KW-1185">Reference proteome</keyword>
<dbReference type="InterPro" id="IPR028051">
    <property type="entry name" value="CheX-like_dom"/>
</dbReference>
<name>A0A556QIY6_9BACT</name>
<evidence type="ECO:0000259" key="2">
    <source>
        <dbReference type="Pfam" id="PF13690"/>
    </source>
</evidence>
<protein>
    <submittedName>
        <fullName evidence="3">Chemotaxis protein CheX</fullName>
    </submittedName>
</protein>
<evidence type="ECO:0000313" key="4">
    <source>
        <dbReference type="Proteomes" id="UP000315648"/>
    </source>
</evidence>
<dbReference type="OrthoDB" id="9788100at2"/>
<dbReference type="AlphaFoldDB" id="A0A556QIY6"/>
<dbReference type="SUPFAM" id="SSF103039">
    <property type="entry name" value="CheC-like"/>
    <property type="match status" value="1"/>
</dbReference>
<accession>A0A556QIY6</accession>
<dbReference type="RefSeq" id="WP_144230353.1">
    <property type="nucleotide sequence ID" value="NZ_CBCRVV010000035.1"/>
</dbReference>
<dbReference type="Proteomes" id="UP000315648">
    <property type="component" value="Unassembled WGS sequence"/>
</dbReference>
<organism evidence="3 4">
    <name type="scientific">Rariglobus hedericola</name>
    <dbReference type="NCBI Taxonomy" id="2597822"/>
    <lineage>
        <taxon>Bacteria</taxon>
        <taxon>Pseudomonadati</taxon>
        <taxon>Verrucomicrobiota</taxon>
        <taxon>Opitutia</taxon>
        <taxon>Opitutales</taxon>
        <taxon>Opitutaceae</taxon>
        <taxon>Rariglobus</taxon>
    </lineage>
</organism>
<feature type="domain" description="Chemotaxis phosphatase CheX-like" evidence="2">
    <location>
        <begin position="48"/>
        <end position="116"/>
    </location>
</feature>
<dbReference type="Pfam" id="PF13690">
    <property type="entry name" value="CheX"/>
    <property type="match status" value="1"/>
</dbReference>
<comment type="caution">
    <text evidence="3">The sequence shown here is derived from an EMBL/GenBank/DDBJ whole genome shotgun (WGS) entry which is preliminary data.</text>
</comment>
<gene>
    <name evidence="3" type="ORF">FPL22_10725</name>
</gene>
<dbReference type="InterPro" id="IPR028976">
    <property type="entry name" value="CheC-like_sf"/>
</dbReference>
<sequence length="153" mass="16664">MSTSFETERELAVFIGTIGRYFQTVGGSSPDFLTPSLELVMPPRLACTGYMPVSGRLTGWIALSLPSDLLLSLLHHMGEDQHDEAAQLDLVGEITSTLTSNAREHFGEHLLVAPPLSAVAADFPDELTAPPLSFRLPFQWQGADAFLLIALQR</sequence>
<dbReference type="GO" id="GO:0006935">
    <property type="term" value="P:chemotaxis"/>
    <property type="evidence" value="ECO:0007669"/>
    <property type="project" value="UniProtKB-KW"/>
</dbReference>
<evidence type="ECO:0000313" key="3">
    <source>
        <dbReference type="EMBL" id="TSJ76596.1"/>
    </source>
</evidence>